<dbReference type="PANTHER" id="PTHR30290:SF65">
    <property type="entry name" value="MONOACYL PHOSPHATIDYLINOSITOL TETRAMANNOSIDE-BINDING PROTEIN LPQW-RELATED"/>
    <property type="match status" value="1"/>
</dbReference>
<feature type="domain" description="Solute-binding protein family 5" evidence="2">
    <location>
        <begin position="96"/>
        <end position="428"/>
    </location>
</feature>
<dbReference type="PIRSF" id="PIRSF002741">
    <property type="entry name" value="MppA"/>
    <property type="match status" value="1"/>
</dbReference>
<dbReference type="InterPro" id="IPR000914">
    <property type="entry name" value="SBP_5_dom"/>
</dbReference>
<feature type="signal peptide" evidence="1">
    <location>
        <begin position="1"/>
        <end position="27"/>
    </location>
</feature>
<dbReference type="InterPro" id="IPR039424">
    <property type="entry name" value="SBP_5"/>
</dbReference>
<evidence type="ECO:0000256" key="1">
    <source>
        <dbReference type="SAM" id="SignalP"/>
    </source>
</evidence>
<dbReference type="PROSITE" id="PS51257">
    <property type="entry name" value="PROKAR_LIPOPROTEIN"/>
    <property type="match status" value="1"/>
</dbReference>
<dbReference type="GO" id="GO:1904680">
    <property type="term" value="F:peptide transmembrane transporter activity"/>
    <property type="evidence" value="ECO:0007669"/>
    <property type="project" value="TreeGrafter"/>
</dbReference>
<keyword evidence="1" id="KW-0732">Signal</keyword>
<dbReference type="PANTHER" id="PTHR30290">
    <property type="entry name" value="PERIPLASMIC BINDING COMPONENT OF ABC TRANSPORTER"/>
    <property type="match status" value="1"/>
</dbReference>
<proteinExistence type="predicted"/>
<evidence type="ECO:0000259" key="2">
    <source>
        <dbReference type="Pfam" id="PF00496"/>
    </source>
</evidence>
<dbReference type="Gene3D" id="3.10.105.10">
    <property type="entry name" value="Dipeptide-binding Protein, Domain 3"/>
    <property type="match status" value="1"/>
</dbReference>
<feature type="chain" id="PRO_5038555141" evidence="1">
    <location>
        <begin position="28"/>
        <end position="518"/>
    </location>
</feature>
<protein>
    <submittedName>
        <fullName evidence="3">Peptide/nickel transport system substrate-binding protein</fullName>
    </submittedName>
</protein>
<comment type="caution">
    <text evidence="3">The sequence shown here is derived from an EMBL/GenBank/DDBJ whole genome shotgun (WGS) entry which is preliminary data.</text>
</comment>
<name>A0A3N2AS62_9MICO</name>
<dbReference type="GO" id="GO:0043190">
    <property type="term" value="C:ATP-binding cassette (ABC) transporter complex"/>
    <property type="evidence" value="ECO:0007669"/>
    <property type="project" value="InterPro"/>
</dbReference>
<evidence type="ECO:0000313" key="4">
    <source>
        <dbReference type="Proteomes" id="UP000275456"/>
    </source>
</evidence>
<reference evidence="3 4" key="1">
    <citation type="submission" date="2018-11" db="EMBL/GenBank/DDBJ databases">
        <title>Sequencing the genomes of 1000 actinobacteria strains.</title>
        <authorList>
            <person name="Klenk H.-P."/>
        </authorList>
    </citation>
    <scope>NUCLEOTIDE SEQUENCE [LARGE SCALE GENOMIC DNA]</scope>
    <source>
        <strain evidence="3 4">DSM 9580</strain>
    </source>
</reference>
<keyword evidence="4" id="KW-1185">Reference proteome</keyword>
<organism evidence="3 4">
    <name type="scientific">Agrococcus jenensis</name>
    <dbReference type="NCBI Taxonomy" id="46353"/>
    <lineage>
        <taxon>Bacteria</taxon>
        <taxon>Bacillati</taxon>
        <taxon>Actinomycetota</taxon>
        <taxon>Actinomycetes</taxon>
        <taxon>Micrococcales</taxon>
        <taxon>Microbacteriaceae</taxon>
        <taxon>Agrococcus</taxon>
    </lineage>
</organism>
<dbReference type="Gene3D" id="3.40.190.10">
    <property type="entry name" value="Periplasmic binding protein-like II"/>
    <property type="match status" value="1"/>
</dbReference>
<dbReference type="InterPro" id="IPR030678">
    <property type="entry name" value="Peptide/Ni-bd"/>
</dbReference>
<dbReference type="EMBL" id="RKHJ01000001">
    <property type="protein sequence ID" value="ROR65826.1"/>
    <property type="molecule type" value="Genomic_DNA"/>
</dbReference>
<gene>
    <name evidence="3" type="ORF">EDD26_1196</name>
</gene>
<dbReference type="GO" id="GO:0042597">
    <property type="term" value="C:periplasmic space"/>
    <property type="evidence" value="ECO:0007669"/>
    <property type="project" value="UniProtKB-ARBA"/>
</dbReference>
<dbReference type="GO" id="GO:0015833">
    <property type="term" value="P:peptide transport"/>
    <property type="evidence" value="ECO:0007669"/>
    <property type="project" value="TreeGrafter"/>
</dbReference>
<evidence type="ECO:0000313" key="3">
    <source>
        <dbReference type="EMBL" id="ROR65826.1"/>
    </source>
</evidence>
<dbReference type="Pfam" id="PF00496">
    <property type="entry name" value="SBP_bac_5"/>
    <property type="match status" value="1"/>
</dbReference>
<dbReference type="Proteomes" id="UP000275456">
    <property type="component" value="Unassembled WGS sequence"/>
</dbReference>
<accession>A0A3N2AS62</accession>
<dbReference type="SUPFAM" id="SSF53850">
    <property type="entry name" value="Periplasmic binding protein-like II"/>
    <property type="match status" value="1"/>
</dbReference>
<sequence length="518" mass="54574">MAMKGNTIMSKTLRRRVGAAVALTASAALLLAGCAGGGADPASSEGGGSGEGSDQRIRLAMLQPPQTALSPFSDDATKLSRWSTAESLVRLNEDLEIEPLLATEWEQTDDLTWVFTIREGVTFHDGAALDAAAVENSLDQAAAADPVPRVLRGVTLDAAATGDLEVTITTDVPDPLLVNRLASAQLSIFSDAAYGDDGTVSPIGTGTGPFELTELSGTTTATLDRYEEYWGETAQAAGIDVSFVPDGAARAAALRSGEADVAETIPVSQASLLDETMAFEVQQSRTTYLALNTESGPFADPAVRAAAYAAIDPQVIVDTIYEGRADVAEGLIGPAIPWAADLRGDVEPTTEPADVEGVEIVLAAYTDRAELPEIAVRLEEQLEAAGFVVTQDVREYINMEDELLSGGFDSAIMSRNVLLDTGDPLSFEAADFTCEGGFNIARLCDPSVDQLVADGQPLPVGDDRQQATMDIEAAIMQLGAAVPIAHDRVVQGEAGTWTDVARDPLERRLITEFTRPAE</sequence>
<dbReference type="AlphaFoldDB" id="A0A3N2AS62"/>